<protein>
    <recommendedName>
        <fullName evidence="4">HTH gntR-type domain-containing protein</fullName>
    </recommendedName>
</protein>
<dbReference type="InterPro" id="IPR000524">
    <property type="entry name" value="Tscrpt_reg_HTH_GntR"/>
</dbReference>
<reference evidence="5 6" key="1">
    <citation type="submission" date="2017-05" db="EMBL/GenBank/DDBJ databases">
        <title>Complete and WGS of Bordetella genogroups.</title>
        <authorList>
            <person name="Spilker T."/>
            <person name="LiPuma J."/>
        </authorList>
    </citation>
    <scope>NUCLEOTIDE SEQUENCE [LARGE SCALE GENOMIC DNA]</scope>
    <source>
        <strain evidence="5 6">AU9919</strain>
    </source>
</reference>
<dbReference type="Pfam" id="PF07729">
    <property type="entry name" value="FCD"/>
    <property type="match status" value="1"/>
</dbReference>
<dbReference type="SUPFAM" id="SSF46785">
    <property type="entry name" value="Winged helix' DNA-binding domain"/>
    <property type="match status" value="1"/>
</dbReference>
<organism evidence="5 6">
    <name type="scientific">Bordetella genomosp. 4</name>
    <dbReference type="NCBI Taxonomy" id="463044"/>
    <lineage>
        <taxon>Bacteria</taxon>
        <taxon>Pseudomonadati</taxon>
        <taxon>Pseudomonadota</taxon>
        <taxon>Betaproteobacteria</taxon>
        <taxon>Burkholderiales</taxon>
        <taxon>Alcaligenaceae</taxon>
        <taxon>Bordetella</taxon>
    </lineage>
</organism>
<comment type="caution">
    <text evidence="5">The sequence shown here is derived from an EMBL/GenBank/DDBJ whole genome shotgun (WGS) entry which is preliminary data.</text>
</comment>
<dbReference type="GO" id="GO:0003700">
    <property type="term" value="F:DNA-binding transcription factor activity"/>
    <property type="evidence" value="ECO:0007669"/>
    <property type="project" value="InterPro"/>
</dbReference>
<keyword evidence="3" id="KW-0804">Transcription</keyword>
<keyword evidence="6" id="KW-1185">Reference proteome</keyword>
<keyword evidence="1" id="KW-0805">Transcription regulation</keyword>
<evidence type="ECO:0000259" key="4">
    <source>
        <dbReference type="PROSITE" id="PS50949"/>
    </source>
</evidence>
<evidence type="ECO:0000313" key="5">
    <source>
        <dbReference type="EMBL" id="OZI54703.1"/>
    </source>
</evidence>
<evidence type="ECO:0000256" key="1">
    <source>
        <dbReference type="ARBA" id="ARBA00023015"/>
    </source>
</evidence>
<dbReference type="PANTHER" id="PTHR43537">
    <property type="entry name" value="TRANSCRIPTIONAL REGULATOR, GNTR FAMILY"/>
    <property type="match status" value="1"/>
</dbReference>
<dbReference type="SMART" id="SM00345">
    <property type="entry name" value="HTH_GNTR"/>
    <property type="match status" value="1"/>
</dbReference>
<evidence type="ECO:0000256" key="3">
    <source>
        <dbReference type="ARBA" id="ARBA00023163"/>
    </source>
</evidence>
<dbReference type="SMART" id="SM00895">
    <property type="entry name" value="FCD"/>
    <property type="match status" value="1"/>
</dbReference>
<dbReference type="Proteomes" id="UP000216885">
    <property type="component" value="Unassembled WGS sequence"/>
</dbReference>
<dbReference type="Gene3D" id="1.20.120.530">
    <property type="entry name" value="GntR ligand-binding domain-like"/>
    <property type="match status" value="1"/>
</dbReference>
<dbReference type="PANTHER" id="PTHR43537:SF5">
    <property type="entry name" value="UXU OPERON TRANSCRIPTIONAL REGULATOR"/>
    <property type="match status" value="1"/>
</dbReference>
<dbReference type="PROSITE" id="PS50949">
    <property type="entry name" value="HTH_GNTR"/>
    <property type="match status" value="1"/>
</dbReference>
<dbReference type="InterPro" id="IPR011711">
    <property type="entry name" value="GntR_C"/>
</dbReference>
<dbReference type="SUPFAM" id="SSF48008">
    <property type="entry name" value="GntR ligand-binding domain-like"/>
    <property type="match status" value="1"/>
</dbReference>
<dbReference type="EMBL" id="NEVQ01000016">
    <property type="protein sequence ID" value="OZI54703.1"/>
    <property type="molecule type" value="Genomic_DNA"/>
</dbReference>
<evidence type="ECO:0000256" key="2">
    <source>
        <dbReference type="ARBA" id="ARBA00023125"/>
    </source>
</evidence>
<dbReference type="Gene3D" id="1.10.10.10">
    <property type="entry name" value="Winged helix-like DNA-binding domain superfamily/Winged helix DNA-binding domain"/>
    <property type="match status" value="1"/>
</dbReference>
<name>A0A261U1G5_9BORD</name>
<dbReference type="InterPro" id="IPR036388">
    <property type="entry name" value="WH-like_DNA-bd_sf"/>
</dbReference>
<dbReference type="AlphaFoldDB" id="A0A261U1G5"/>
<accession>A0A261U1G5</accession>
<dbReference type="InterPro" id="IPR036390">
    <property type="entry name" value="WH_DNA-bd_sf"/>
</dbReference>
<proteinExistence type="predicted"/>
<sequence length="264" mass="29144">MTPALLPPRSCTSMVDCMSQDDPVVLPDPLRESLIPRPATLPSEVADRLRQAILQGDIVDENHKLPSEAALAATYGVSRPVIREAIFMLKSDGLIISQQGRGQFVNPHGSNVFRLDTNMGNGGEIDALFEFLLSVEVSATRLAAQRRTADDLERIRACYQRLYDATRELADGSEEDGQFHKSIVLASHNQHFIAFAGFLDGQVRRLIRTARKNTRNRSPDLMWQVQAEHEAILKAIEAGDAEQAAQAASDHLQNASARLASYRS</sequence>
<gene>
    <name evidence="5" type="ORF">CAL20_17190</name>
</gene>
<feature type="domain" description="HTH gntR-type" evidence="4">
    <location>
        <begin position="39"/>
        <end position="108"/>
    </location>
</feature>
<dbReference type="Pfam" id="PF00392">
    <property type="entry name" value="GntR"/>
    <property type="match status" value="1"/>
</dbReference>
<dbReference type="GO" id="GO:0003677">
    <property type="term" value="F:DNA binding"/>
    <property type="evidence" value="ECO:0007669"/>
    <property type="project" value="UniProtKB-KW"/>
</dbReference>
<keyword evidence="2" id="KW-0238">DNA-binding</keyword>
<dbReference type="PRINTS" id="PR00035">
    <property type="entry name" value="HTHGNTR"/>
</dbReference>
<dbReference type="InterPro" id="IPR008920">
    <property type="entry name" value="TF_FadR/GntR_C"/>
</dbReference>
<dbReference type="OrthoDB" id="5296437at2"/>
<dbReference type="CDD" id="cd07377">
    <property type="entry name" value="WHTH_GntR"/>
    <property type="match status" value="1"/>
</dbReference>
<evidence type="ECO:0000313" key="6">
    <source>
        <dbReference type="Proteomes" id="UP000216885"/>
    </source>
</evidence>